<evidence type="ECO:0000313" key="7">
    <source>
        <dbReference type="EMBL" id="NDL57486.1"/>
    </source>
</evidence>
<evidence type="ECO:0000313" key="8">
    <source>
        <dbReference type="Proteomes" id="UP000460435"/>
    </source>
</evidence>
<protein>
    <submittedName>
        <fullName evidence="7">ABC transporter substrate-binding protein</fullName>
    </submittedName>
</protein>
<comment type="caution">
    <text evidence="7">The sequence shown here is derived from an EMBL/GenBank/DDBJ whole genome shotgun (WGS) entry which is preliminary data.</text>
</comment>
<evidence type="ECO:0000256" key="4">
    <source>
        <dbReference type="ARBA" id="ARBA00022729"/>
    </source>
</evidence>
<dbReference type="GO" id="GO:1901678">
    <property type="term" value="P:iron coordination entity transport"/>
    <property type="evidence" value="ECO:0007669"/>
    <property type="project" value="UniProtKB-ARBA"/>
</dbReference>
<sequence>MRSTSDMRNVVTTPAGASHRRAGFRTAVALTASAVWLLTACGSDDNGNSDDAESNPDTSENGDAEAGGPVSIDTTHGPIELDEPATRVVALEWSSAENLIALGVHPVGVADVEGYELWVAAGPELGEDVVDVGTRQEPSLEQIEALEPDLIVTDDDRSVVNLSELQDIAPTYSSDFYGHEGGQLEAMRDTFVDTAVLTGTEDRAAEVLADLDAGADEFRQALEDADGNPTFLLTQGYTFEGSATVRVFGEPTYASELLKAAGMQNGWSGETDAYGLTDTDVEGLTTADPSSSMIYVAQEEDNIFTGQLADNPIYRGLEFVEEDRVHPIDAGTWLWGGPVTAVTVYDEVQSALGL</sequence>
<evidence type="ECO:0000259" key="6">
    <source>
        <dbReference type="PROSITE" id="PS50983"/>
    </source>
</evidence>
<feature type="domain" description="Fe/B12 periplasmic-binding" evidence="6">
    <location>
        <begin position="87"/>
        <end position="354"/>
    </location>
</feature>
<dbReference type="CDD" id="cd01146">
    <property type="entry name" value="FhuD"/>
    <property type="match status" value="1"/>
</dbReference>
<dbReference type="GO" id="GO:0030288">
    <property type="term" value="C:outer membrane-bounded periplasmic space"/>
    <property type="evidence" value="ECO:0007669"/>
    <property type="project" value="TreeGrafter"/>
</dbReference>
<keyword evidence="3" id="KW-0813">Transport</keyword>
<dbReference type="Proteomes" id="UP000460435">
    <property type="component" value="Unassembled WGS sequence"/>
</dbReference>
<dbReference type="Pfam" id="PF01497">
    <property type="entry name" value="Peripla_BP_2"/>
    <property type="match status" value="1"/>
</dbReference>
<evidence type="ECO:0000256" key="3">
    <source>
        <dbReference type="ARBA" id="ARBA00022448"/>
    </source>
</evidence>
<proteinExistence type="inferred from homology"/>
<keyword evidence="4" id="KW-0732">Signal</keyword>
<dbReference type="PRINTS" id="PR01715">
    <property type="entry name" value="FERRIBNDNGPP"/>
</dbReference>
<evidence type="ECO:0000256" key="1">
    <source>
        <dbReference type="ARBA" id="ARBA00004196"/>
    </source>
</evidence>
<dbReference type="InterPro" id="IPR002491">
    <property type="entry name" value="ABC_transptr_periplasmic_BD"/>
</dbReference>
<dbReference type="InterPro" id="IPR051313">
    <property type="entry name" value="Bact_iron-sidero_bind"/>
</dbReference>
<evidence type="ECO:0000256" key="5">
    <source>
        <dbReference type="SAM" id="MobiDB-lite"/>
    </source>
</evidence>
<dbReference type="AlphaFoldDB" id="A0A7K3M2I0"/>
<feature type="region of interest" description="Disordered" evidence="5">
    <location>
        <begin position="44"/>
        <end position="81"/>
    </location>
</feature>
<organism evidence="7 8">
    <name type="scientific">Phytoactinopolyspora mesophila</name>
    <dbReference type="NCBI Taxonomy" id="2650750"/>
    <lineage>
        <taxon>Bacteria</taxon>
        <taxon>Bacillati</taxon>
        <taxon>Actinomycetota</taxon>
        <taxon>Actinomycetes</taxon>
        <taxon>Jiangellales</taxon>
        <taxon>Jiangellaceae</taxon>
        <taxon>Phytoactinopolyspora</taxon>
    </lineage>
</organism>
<comment type="similarity">
    <text evidence="2">Belongs to the bacterial solute-binding protein 8 family.</text>
</comment>
<dbReference type="PANTHER" id="PTHR30532">
    <property type="entry name" value="IRON III DICITRATE-BINDING PERIPLASMIC PROTEIN"/>
    <property type="match status" value="1"/>
</dbReference>
<dbReference type="SUPFAM" id="SSF53807">
    <property type="entry name" value="Helical backbone' metal receptor"/>
    <property type="match status" value="1"/>
</dbReference>
<gene>
    <name evidence="7" type="ORF">F7O44_10415</name>
</gene>
<dbReference type="Gene3D" id="3.40.50.1980">
    <property type="entry name" value="Nitrogenase molybdenum iron protein domain"/>
    <property type="match status" value="2"/>
</dbReference>
<comment type="subcellular location">
    <subcellularLocation>
        <location evidence="1">Cell envelope</location>
    </subcellularLocation>
</comment>
<evidence type="ECO:0000256" key="2">
    <source>
        <dbReference type="ARBA" id="ARBA00008814"/>
    </source>
</evidence>
<dbReference type="PROSITE" id="PS50983">
    <property type="entry name" value="FE_B12_PBP"/>
    <property type="match status" value="1"/>
</dbReference>
<accession>A0A7K3M2I0</accession>
<reference evidence="7 8" key="1">
    <citation type="submission" date="2019-11" db="EMBL/GenBank/DDBJ databases">
        <authorList>
            <person name="Li X.-J."/>
            <person name="Feng X.-M."/>
        </authorList>
    </citation>
    <scope>NUCLEOTIDE SEQUENCE [LARGE SCALE GENOMIC DNA]</scope>
    <source>
        <strain evidence="7 8">XMNu-373</strain>
    </source>
</reference>
<dbReference type="EMBL" id="WLZY01000003">
    <property type="protein sequence ID" value="NDL57486.1"/>
    <property type="molecule type" value="Genomic_DNA"/>
</dbReference>
<dbReference type="PANTHER" id="PTHR30532:SF1">
    <property type="entry name" value="IRON(3+)-HYDROXAMATE-BINDING PROTEIN FHUD"/>
    <property type="match status" value="1"/>
</dbReference>
<keyword evidence="8" id="KW-1185">Reference proteome</keyword>
<name>A0A7K3M2I0_9ACTN</name>